<sequence>MTGAQSIAYVHEDAGYAETPNDADHKVPGKDTSVTDLGLENGVQRLRNFSAQAKESIATTFEGSIGVSFVLCEPWILNSVFGSAPSAGGESSAPYSYTWKFTPGRVQSSRWFIGTDYLTGTSGTGTCERELKGVVFPQMQVQIQQGEPVRVDCTGFYGDEAKSTQFTVTDVPEPAADPLIFHGGSLAIPSDTDLVKMREATLDVQTGARPQRGWNRKPVDAVLGNVETTLDLQKAVTGTNLLSMAYGNSTAPATSGVDGAADGTLRFQSPGANALEFQLTGVTPDSYNWDNLGDYEGDVLENVSCVVDQLTAVAESASDTAR</sequence>
<proteinExistence type="predicted"/>
<dbReference type="EMBL" id="JBHUDC010000002">
    <property type="protein sequence ID" value="MFD1512462.1"/>
    <property type="molecule type" value="Genomic_DNA"/>
</dbReference>
<reference evidence="1 2" key="1">
    <citation type="journal article" date="2019" name="Int. J. Syst. Evol. Microbiol.">
        <title>The Global Catalogue of Microorganisms (GCM) 10K type strain sequencing project: providing services to taxonomists for standard genome sequencing and annotation.</title>
        <authorList>
            <consortium name="The Broad Institute Genomics Platform"/>
            <consortium name="The Broad Institute Genome Sequencing Center for Infectious Disease"/>
            <person name="Wu L."/>
            <person name="Ma J."/>
        </authorList>
    </citation>
    <scope>NUCLEOTIDE SEQUENCE [LARGE SCALE GENOMIC DNA]</scope>
    <source>
        <strain evidence="1 2">CGMCC 1.12563</strain>
    </source>
</reference>
<gene>
    <name evidence="1" type="ORF">ACFSBT_04105</name>
</gene>
<evidence type="ECO:0000313" key="1">
    <source>
        <dbReference type="EMBL" id="MFD1512462.1"/>
    </source>
</evidence>
<accession>A0ABD6AS19</accession>
<dbReference type="Pfam" id="PF18906">
    <property type="entry name" value="Phage_tube_2"/>
    <property type="match status" value="1"/>
</dbReference>
<dbReference type="AlphaFoldDB" id="A0ABD6AS19"/>
<name>A0ABD6AS19_9EURY</name>
<protein>
    <submittedName>
        <fullName evidence="1">Phage tail tube protein</fullName>
    </submittedName>
</protein>
<dbReference type="RefSeq" id="WP_250872440.1">
    <property type="nucleotide sequence ID" value="NZ_JALXFV010000002.1"/>
</dbReference>
<organism evidence="1 2">
    <name type="scientific">Halomarina rubra</name>
    <dbReference type="NCBI Taxonomy" id="2071873"/>
    <lineage>
        <taxon>Archaea</taxon>
        <taxon>Methanobacteriati</taxon>
        <taxon>Methanobacteriota</taxon>
        <taxon>Stenosarchaea group</taxon>
        <taxon>Halobacteria</taxon>
        <taxon>Halobacteriales</taxon>
        <taxon>Natronomonadaceae</taxon>
        <taxon>Halomarina</taxon>
    </lineage>
</organism>
<keyword evidence="2" id="KW-1185">Reference proteome</keyword>
<evidence type="ECO:0000313" key="2">
    <source>
        <dbReference type="Proteomes" id="UP001597187"/>
    </source>
</evidence>
<comment type="caution">
    <text evidence="1">The sequence shown here is derived from an EMBL/GenBank/DDBJ whole genome shotgun (WGS) entry which is preliminary data.</text>
</comment>
<dbReference type="InterPro" id="IPR044000">
    <property type="entry name" value="Phage_tube_2"/>
</dbReference>
<dbReference type="Proteomes" id="UP001597187">
    <property type="component" value="Unassembled WGS sequence"/>
</dbReference>